<dbReference type="SUPFAM" id="SSF53098">
    <property type="entry name" value="Ribonuclease H-like"/>
    <property type="match status" value="1"/>
</dbReference>
<dbReference type="PROSITE" id="PS50994">
    <property type="entry name" value="INTEGRASE"/>
    <property type="match status" value="1"/>
</dbReference>
<proteinExistence type="predicted"/>
<dbReference type="Gene3D" id="1.10.340.70">
    <property type="match status" value="1"/>
</dbReference>
<dbReference type="GO" id="GO:0015074">
    <property type="term" value="P:DNA integration"/>
    <property type="evidence" value="ECO:0007669"/>
    <property type="project" value="InterPro"/>
</dbReference>
<evidence type="ECO:0000256" key="1">
    <source>
        <dbReference type="SAM" id="MobiDB-lite"/>
    </source>
</evidence>
<gene>
    <name evidence="4" type="primary">LOC111025433</name>
</gene>
<evidence type="ECO:0000313" key="3">
    <source>
        <dbReference type="Proteomes" id="UP000504603"/>
    </source>
</evidence>
<dbReference type="InterPro" id="IPR001584">
    <property type="entry name" value="Integrase_cat-core"/>
</dbReference>
<name>A0A6J1DXK6_MOMCH</name>
<dbReference type="PANTHER" id="PTHR47266">
    <property type="entry name" value="ENDONUCLEASE-RELATED"/>
    <property type="match status" value="1"/>
</dbReference>
<reference evidence="4" key="1">
    <citation type="submission" date="2025-08" db="UniProtKB">
        <authorList>
            <consortium name="RefSeq"/>
        </authorList>
    </citation>
    <scope>IDENTIFICATION</scope>
    <source>
        <strain evidence="4">OHB3-1</strain>
    </source>
</reference>
<dbReference type="InterPro" id="IPR012337">
    <property type="entry name" value="RNaseH-like_sf"/>
</dbReference>
<dbReference type="InterPro" id="IPR052160">
    <property type="entry name" value="Gypsy_RT_Integrase-like"/>
</dbReference>
<keyword evidence="3" id="KW-1185">Reference proteome</keyword>
<dbReference type="KEGG" id="mcha:111025433"/>
<accession>A0A6J1DXK6</accession>
<dbReference type="RefSeq" id="XP_022158988.1">
    <property type="nucleotide sequence ID" value="XM_022303296.1"/>
</dbReference>
<sequence>MFTSDAALSKAEYIKTLHKEIKERIENKNRKLVSRKNQGRKKVIFNPGDWVWVHLRKEQFLDQRKSKLQPRGDSHFQVLERINDNAYKLDLRGNEDLDLGTNPFKERGDDANPTTDPMNVPEGPITRSKAKKIQEHDSCEIKEHFVDEYLLAISEVPWYADYANYLKEILEACHKSPYGGHFAGRKTAAKVLQSRFFWPSLFRDAHIFNQGCDRYQRSGNLTRKHEMPLNPILEVELFDVWGINFMGPFPPSFSKNYILLVVDYISKWVEALATPTNDAKVVSLILQKLIFIRYGTSRCLISDE</sequence>
<evidence type="ECO:0000259" key="2">
    <source>
        <dbReference type="PROSITE" id="PS50994"/>
    </source>
</evidence>
<dbReference type="AlphaFoldDB" id="A0A6J1DXK6"/>
<dbReference type="Gene3D" id="3.30.420.10">
    <property type="entry name" value="Ribonuclease H-like superfamily/Ribonuclease H"/>
    <property type="match status" value="1"/>
</dbReference>
<dbReference type="GeneID" id="111025433"/>
<dbReference type="InterPro" id="IPR036397">
    <property type="entry name" value="RNaseH_sf"/>
</dbReference>
<protein>
    <submittedName>
        <fullName evidence="4">Uncharacterized protein LOC111025433</fullName>
    </submittedName>
</protein>
<dbReference type="Pfam" id="PF24626">
    <property type="entry name" value="SH3_Tf2-1"/>
    <property type="match status" value="1"/>
</dbReference>
<evidence type="ECO:0000313" key="4">
    <source>
        <dbReference type="RefSeq" id="XP_022158988.1"/>
    </source>
</evidence>
<feature type="region of interest" description="Disordered" evidence="1">
    <location>
        <begin position="99"/>
        <end position="125"/>
    </location>
</feature>
<dbReference type="Proteomes" id="UP000504603">
    <property type="component" value="Unplaced"/>
</dbReference>
<feature type="domain" description="Integrase catalytic" evidence="2">
    <location>
        <begin position="227"/>
        <end position="304"/>
    </location>
</feature>
<organism evidence="3 4">
    <name type="scientific">Momordica charantia</name>
    <name type="common">Bitter gourd</name>
    <name type="synonym">Balsam pear</name>
    <dbReference type="NCBI Taxonomy" id="3673"/>
    <lineage>
        <taxon>Eukaryota</taxon>
        <taxon>Viridiplantae</taxon>
        <taxon>Streptophyta</taxon>
        <taxon>Embryophyta</taxon>
        <taxon>Tracheophyta</taxon>
        <taxon>Spermatophyta</taxon>
        <taxon>Magnoliopsida</taxon>
        <taxon>eudicotyledons</taxon>
        <taxon>Gunneridae</taxon>
        <taxon>Pentapetalae</taxon>
        <taxon>rosids</taxon>
        <taxon>fabids</taxon>
        <taxon>Cucurbitales</taxon>
        <taxon>Cucurbitaceae</taxon>
        <taxon>Momordiceae</taxon>
        <taxon>Momordica</taxon>
    </lineage>
</organism>
<dbReference type="InterPro" id="IPR041588">
    <property type="entry name" value="Integrase_H2C2"/>
</dbReference>
<dbReference type="Pfam" id="PF17921">
    <property type="entry name" value="Integrase_H2C2"/>
    <property type="match status" value="1"/>
</dbReference>
<dbReference type="OrthoDB" id="1721574at2759"/>
<dbReference type="GO" id="GO:0003676">
    <property type="term" value="F:nucleic acid binding"/>
    <property type="evidence" value="ECO:0007669"/>
    <property type="project" value="InterPro"/>
</dbReference>
<dbReference type="InterPro" id="IPR056924">
    <property type="entry name" value="SH3_Tf2-1"/>
</dbReference>